<evidence type="ECO:0000313" key="3">
    <source>
        <dbReference type="Proteomes" id="UP001433268"/>
    </source>
</evidence>
<feature type="region of interest" description="Disordered" evidence="1">
    <location>
        <begin position="1"/>
        <end position="29"/>
    </location>
</feature>
<dbReference type="EMBL" id="JAQQWN010000009">
    <property type="protein sequence ID" value="KAK8066663.1"/>
    <property type="molecule type" value="Genomic_DNA"/>
</dbReference>
<evidence type="ECO:0000256" key="1">
    <source>
        <dbReference type="SAM" id="MobiDB-lite"/>
    </source>
</evidence>
<comment type="caution">
    <text evidence="2">The sequence shown here is derived from an EMBL/GenBank/DDBJ whole genome shotgun (WGS) entry which is preliminary data.</text>
</comment>
<dbReference type="Proteomes" id="UP001433268">
    <property type="component" value="Unassembled WGS sequence"/>
</dbReference>
<keyword evidence="3" id="KW-1185">Reference proteome</keyword>
<protein>
    <submittedName>
        <fullName evidence="2">C6 zinc finger protein</fullName>
    </submittedName>
</protein>
<evidence type="ECO:0000313" key="2">
    <source>
        <dbReference type="EMBL" id="KAK8066663.1"/>
    </source>
</evidence>
<organism evidence="2 3">
    <name type="scientific">Apiospora hydei</name>
    <dbReference type="NCBI Taxonomy" id="1337664"/>
    <lineage>
        <taxon>Eukaryota</taxon>
        <taxon>Fungi</taxon>
        <taxon>Dikarya</taxon>
        <taxon>Ascomycota</taxon>
        <taxon>Pezizomycotina</taxon>
        <taxon>Sordariomycetes</taxon>
        <taxon>Xylariomycetidae</taxon>
        <taxon>Amphisphaeriales</taxon>
        <taxon>Apiosporaceae</taxon>
        <taxon>Apiospora</taxon>
    </lineage>
</organism>
<proteinExistence type="predicted"/>
<feature type="region of interest" description="Disordered" evidence="1">
    <location>
        <begin position="148"/>
        <end position="174"/>
    </location>
</feature>
<reference evidence="2 3" key="1">
    <citation type="submission" date="2023-01" db="EMBL/GenBank/DDBJ databases">
        <title>Analysis of 21 Apiospora genomes using comparative genomics revels a genus with tremendous synthesis potential of carbohydrate active enzymes and secondary metabolites.</title>
        <authorList>
            <person name="Sorensen T."/>
        </authorList>
    </citation>
    <scope>NUCLEOTIDE SEQUENCE [LARGE SCALE GENOMIC DNA]</scope>
    <source>
        <strain evidence="2 3">CBS 114990</strain>
    </source>
</reference>
<dbReference type="RefSeq" id="XP_066663416.1">
    <property type="nucleotide sequence ID" value="XM_066817724.1"/>
</dbReference>
<feature type="compositionally biased region" description="Basic and acidic residues" evidence="1">
    <location>
        <begin position="148"/>
        <end position="157"/>
    </location>
</feature>
<feature type="compositionally biased region" description="Low complexity" evidence="1">
    <location>
        <begin position="1"/>
        <end position="16"/>
    </location>
</feature>
<dbReference type="GeneID" id="92050784"/>
<sequence>MSSTQQQQSSDSNTFQPPAGFNKMSEQEQQQTYMEWAKQKYNEQYEAWIPWIEDHFLKWFTKDNKASYATKGKPWFFHPSASVHTCLHLNVANMSSPNTEQLGKTKITGVEQVDNLQDGVNNLAAGQVGQGGLLQPVGDLLSKEGANRAERKGKDENGSYLPTSLPKVPGGLLG</sequence>
<gene>
    <name evidence="2" type="ORF">PG997_013410</name>
</gene>
<accession>A0ABR1V9N1</accession>
<name>A0ABR1V9N1_9PEZI</name>